<feature type="non-terminal residue" evidence="2">
    <location>
        <position position="1"/>
    </location>
</feature>
<protein>
    <submittedName>
        <fullName evidence="2">Uncharacterized protein</fullName>
    </submittedName>
</protein>
<feature type="compositionally biased region" description="Polar residues" evidence="1">
    <location>
        <begin position="51"/>
        <end position="64"/>
    </location>
</feature>
<evidence type="ECO:0000256" key="1">
    <source>
        <dbReference type="SAM" id="MobiDB-lite"/>
    </source>
</evidence>
<accession>A0A1B6F341</accession>
<reference evidence="2" key="1">
    <citation type="submission" date="2015-11" db="EMBL/GenBank/DDBJ databases">
        <title>De novo transcriptome assembly of four potential Pierce s Disease insect vectors from Arizona vineyards.</title>
        <authorList>
            <person name="Tassone E.E."/>
        </authorList>
    </citation>
    <scope>NUCLEOTIDE SEQUENCE</scope>
</reference>
<evidence type="ECO:0000313" key="2">
    <source>
        <dbReference type="EMBL" id="JAS44679.1"/>
    </source>
</evidence>
<dbReference type="AlphaFoldDB" id="A0A1B6F341"/>
<proteinExistence type="predicted"/>
<sequence>VGISQTHKKKLSITPYDQGINTTTDNSLLTSNTTEGNSQTQTKKLLPELTAGTNQTQTKKLSSKLQDHPDTVLTNNNSFFTSNFTVGNSQTHTKKLQPGMTAGISQTQTKKLFFKTPQLQTETRQTLKNGGFLGKGHWIEKAYRTKIYVNSNLTKEETPRNF</sequence>
<feature type="region of interest" description="Disordered" evidence="1">
    <location>
        <begin position="16"/>
        <end position="70"/>
    </location>
</feature>
<feature type="compositionally biased region" description="Low complexity" evidence="1">
    <location>
        <begin position="21"/>
        <end position="34"/>
    </location>
</feature>
<gene>
    <name evidence="2" type="ORF">g.44424</name>
</gene>
<name>A0A1B6F341_9HEMI</name>
<dbReference type="EMBL" id="GECZ01025090">
    <property type="protein sequence ID" value="JAS44679.1"/>
    <property type="molecule type" value="Transcribed_RNA"/>
</dbReference>
<organism evidence="2">
    <name type="scientific">Cuerna arida</name>
    <dbReference type="NCBI Taxonomy" id="1464854"/>
    <lineage>
        <taxon>Eukaryota</taxon>
        <taxon>Metazoa</taxon>
        <taxon>Ecdysozoa</taxon>
        <taxon>Arthropoda</taxon>
        <taxon>Hexapoda</taxon>
        <taxon>Insecta</taxon>
        <taxon>Pterygota</taxon>
        <taxon>Neoptera</taxon>
        <taxon>Paraneoptera</taxon>
        <taxon>Hemiptera</taxon>
        <taxon>Auchenorrhyncha</taxon>
        <taxon>Membracoidea</taxon>
        <taxon>Cicadellidae</taxon>
        <taxon>Cicadellinae</taxon>
        <taxon>Proconiini</taxon>
        <taxon>Cuerna</taxon>
    </lineage>
</organism>